<feature type="domain" description="ATP-dependent RecD2 DNA helicase-like helix-hairpin-helix" evidence="1">
    <location>
        <begin position="119"/>
        <end position="208"/>
    </location>
</feature>
<keyword evidence="4" id="KW-1185">Reference proteome</keyword>
<keyword evidence="3" id="KW-0067">ATP-binding</keyword>
<evidence type="ECO:0000313" key="3">
    <source>
        <dbReference type="EMBL" id="CUX96933.1"/>
    </source>
</evidence>
<dbReference type="PATRIC" id="fig|1778262.3.peg.1289"/>
<dbReference type="SUPFAM" id="SSF47781">
    <property type="entry name" value="RuvA domain 2-like"/>
    <property type="match status" value="1"/>
</dbReference>
<dbReference type="InterPro" id="IPR055446">
    <property type="entry name" value="RecD2_N_OB"/>
</dbReference>
<evidence type="ECO:0000313" key="4">
    <source>
        <dbReference type="Proteomes" id="UP000095322"/>
    </source>
</evidence>
<protein>
    <submittedName>
        <fullName evidence="3">ATP-dependent RecD-like DNA helicase</fullName>
        <ecNumber evidence="3">3.6.4.12</ecNumber>
    </submittedName>
</protein>
<reference evidence="4" key="1">
    <citation type="submission" date="2016-01" db="EMBL/GenBank/DDBJ databases">
        <authorList>
            <person name="Husnik F."/>
        </authorList>
    </citation>
    <scope>NUCLEOTIDE SEQUENCE [LARGE SCALE GENOMIC DNA]</scope>
    <source>
        <plasmid evidence="4">ii</plasmid>
    </source>
</reference>
<sequence>MIKAKVMGHRNLITITGNTQSITIGEYIECQGVWFNDANHGMQFKAYQIKTMIPTTQERIEKYLGSGILRGIGPGFARRLVRFFGDAIFDVIEHEPERLLTLSGIGKERQKQITVAWAKQKMIKEIMVFLQAQGIGITRAVRIYKTYGDEAIKMVRENPYRLALDIQGIGFKTADQIAQNVGIDPCSLIRAQAGVRHVLQELSEQGHCAEEQTALIDQTHKLLAIPKSIIQEAITTEIASRHLISQPVEENIWLFLTPLALAEQGVAKHLKRLAAGPPPLGHADLK</sequence>
<dbReference type="Gene3D" id="1.10.150.20">
    <property type="entry name" value="5' to 3' exonuclease, C-terminal subdomain"/>
    <property type="match status" value="1"/>
</dbReference>
<name>A0A143WTB2_9ENTR</name>
<dbReference type="InterPro" id="IPR010994">
    <property type="entry name" value="RuvA_2-like"/>
</dbReference>
<keyword evidence="3" id="KW-0547">Nucleotide-binding</keyword>
<dbReference type="Pfam" id="PF23139">
    <property type="entry name" value="OB_YrrC"/>
    <property type="match status" value="1"/>
</dbReference>
<keyword evidence="3" id="KW-0347">Helicase</keyword>
<gene>
    <name evidence="3" type="primary">recD2_1</name>
    <name evidence="3" type="ORF">MHIR_DE00706</name>
</gene>
<dbReference type="Gene3D" id="1.10.10.2220">
    <property type="match status" value="1"/>
</dbReference>
<dbReference type="Pfam" id="PF14520">
    <property type="entry name" value="HHH_5"/>
    <property type="match status" value="1"/>
</dbReference>
<keyword evidence="3" id="KW-0378">Hydrolase</keyword>
<dbReference type="EMBL" id="LN999834">
    <property type="protein sequence ID" value="CUX96933.1"/>
    <property type="molecule type" value="Genomic_DNA"/>
</dbReference>
<dbReference type="Pfam" id="PF14490">
    <property type="entry name" value="HHH_RecD2"/>
    <property type="match status" value="1"/>
</dbReference>
<dbReference type="KEGG" id="den:MHIR_DE00706"/>
<dbReference type="GO" id="GO:0016787">
    <property type="term" value="F:hydrolase activity"/>
    <property type="evidence" value="ECO:0007669"/>
    <property type="project" value="UniProtKB-KW"/>
</dbReference>
<dbReference type="Proteomes" id="UP000095322">
    <property type="component" value="Plasmid II"/>
</dbReference>
<accession>A0A143WTB2</accession>
<dbReference type="GO" id="GO:0003678">
    <property type="term" value="F:DNA helicase activity"/>
    <property type="evidence" value="ECO:0007669"/>
    <property type="project" value="UniProtKB-EC"/>
</dbReference>
<feature type="domain" description="ATP-dependent RecD2 DNA helicase OB-fold" evidence="2">
    <location>
        <begin position="5"/>
        <end position="54"/>
    </location>
</feature>
<dbReference type="EC" id="3.6.4.12" evidence="3"/>
<proteinExistence type="predicted"/>
<evidence type="ECO:0000259" key="2">
    <source>
        <dbReference type="Pfam" id="PF23139"/>
    </source>
</evidence>
<dbReference type="AlphaFoldDB" id="A0A143WTB2"/>
<organism evidence="3 4">
    <name type="scientific">Candidatus Doolittlea endobia</name>
    <dbReference type="NCBI Taxonomy" id="1778262"/>
    <lineage>
        <taxon>Bacteria</taxon>
        <taxon>Pseudomonadati</taxon>
        <taxon>Pseudomonadota</taxon>
        <taxon>Gammaproteobacteria</taxon>
        <taxon>Enterobacterales</taxon>
        <taxon>Enterobacteriaceae</taxon>
        <taxon>Candidatus Doolittlea</taxon>
    </lineage>
</organism>
<evidence type="ECO:0000259" key="1">
    <source>
        <dbReference type="Pfam" id="PF14490"/>
    </source>
</evidence>
<dbReference type="InterPro" id="IPR029493">
    <property type="entry name" value="RecD2-like_HHH"/>
</dbReference>